<dbReference type="EMBL" id="UYSU01037954">
    <property type="protein sequence ID" value="VDL99657.1"/>
    <property type="molecule type" value="Genomic_DNA"/>
</dbReference>
<evidence type="ECO:0000256" key="1">
    <source>
        <dbReference type="SAM" id="MobiDB-lite"/>
    </source>
</evidence>
<organism evidence="4">
    <name type="scientific">Schistocephalus solidus</name>
    <name type="common">Tapeworm</name>
    <dbReference type="NCBI Taxonomy" id="70667"/>
    <lineage>
        <taxon>Eukaryota</taxon>
        <taxon>Metazoa</taxon>
        <taxon>Spiralia</taxon>
        <taxon>Lophotrochozoa</taxon>
        <taxon>Platyhelminthes</taxon>
        <taxon>Cestoda</taxon>
        <taxon>Eucestoda</taxon>
        <taxon>Diphyllobothriidea</taxon>
        <taxon>Diphyllobothriidae</taxon>
        <taxon>Schistocephalus</taxon>
    </lineage>
</organism>
<accession>A0A183T9X4</accession>
<feature type="compositionally biased region" description="Low complexity" evidence="1">
    <location>
        <begin position="1"/>
        <end position="21"/>
    </location>
</feature>
<reference evidence="4" key="1">
    <citation type="submission" date="2016-06" db="UniProtKB">
        <authorList>
            <consortium name="WormBaseParasite"/>
        </authorList>
    </citation>
    <scope>IDENTIFICATION</scope>
</reference>
<reference evidence="2 3" key="2">
    <citation type="submission" date="2018-11" db="EMBL/GenBank/DDBJ databases">
        <authorList>
            <consortium name="Pathogen Informatics"/>
        </authorList>
    </citation>
    <scope>NUCLEOTIDE SEQUENCE [LARGE SCALE GENOMIC DNA]</scope>
    <source>
        <strain evidence="2 3">NST_G2</strain>
    </source>
</reference>
<gene>
    <name evidence="2" type="ORF">SSLN_LOCUS13272</name>
</gene>
<dbReference type="WBParaSite" id="SSLN_0001377501-mRNA-1">
    <property type="protein sequence ID" value="SSLN_0001377501-mRNA-1"/>
    <property type="gene ID" value="SSLN_0001377501"/>
</dbReference>
<keyword evidence="3" id="KW-1185">Reference proteome</keyword>
<dbReference type="OrthoDB" id="10036512at2759"/>
<name>A0A183T9X4_SCHSO</name>
<protein>
    <submittedName>
        <fullName evidence="4">FSA_C domain-containing protein</fullName>
    </submittedName>
</protein>
<feature type="region of interest" description="Disordered" evidence="1">
    <location>
        <begin position="1"/>
        <end position="32"/>
    </location>
</feature>
<dbReference type="Proteomes" id="UP000275846">
    <property type="component" value="Unassembled WGS sequence"/>
</dbReference>
<evidence type="ECO:0000313" key="2">
    <source>
        <dbReference type="EMBL" id="VDL99657.1"/>
    </source>
</evidence>
<evidence type="ECO:0000313" key="4">
    <source>
        <dbReference type="WBParaSite" id="SSLN_0001377501-mRNA-1"/>
    </source>
</evidence>
<proteinExistence type="predicted"/>
<evidence type="ECO:0000313" key="3">
    <source>
        <dbReference type="Proteomes" id="UP000275846"/>
    </source>
</evidence>
<dbReference type="AlphaFoldDB" id="A0A183T9X4"/>
<sequence length="246" mass="26894">MYPSDSSSSLWHQTSSSSSSYDDSDSHISSADEETSWMAMVSDVAGNNSSSSPTIGKEPTASHLACLGGDRVSNFADRVFTALFVDEVNLRLTFYGRNRDMKAIFISPLDALILGKIMLIDYYFMCTAEVLNLWNNPLQTDKLHSSYDDSNSEISSADKETSWTSDVSDVATNNSLSTPTIEEGPTVREAISSWAIRSRITLIHLSSLLKIIRWLTSDLLADARTLLVGVSDVSMVTAMASGENVH</sequence>